<dbReference type="Proteomes" id="UP000054144">
    <property type="component" value="Unassembled WGS sequence"/>
</dbReference>
<sequence>MHTSNIPAVRATDKQAVCPALHRRCTPVRTSRMQRQPTLSRYIVQRGPAWNVTPTVHQRFSLTLHATPAPRNISAVWTTRKYIVLWHLSRCMCNDDERRSDGSHNTHDVQCTPCADDEQEIRSTTPPLLLNYHLYTPMRNAASQNENHFVPSTSGHRQLLQKRSETVRGTPLASLMLPEEVFGYHTLVPLNILVQTNEQRCFVSWYMSVY</sequence>
<dbReference type="OrthoDB" id="204958at2759"/>
<accession>A0A0D7AHU6</accession>
<evidence type="ECO:0000313" key="1">
    <source>
        <dbReference type="EMBL" id="KIY51440.1"/>
    </source>
</evidence>
<name>A0A0D7AHU6_9AGAR</name>
<dbReference type="EMBL" id="KN881650">
    <property type="protein sequence ID" value="KIY51440.1"/>
    <property type="molecule type" value="Genomic_DNA"/>
</dbReference>
<keyword evidence="2" id="KW-1185">Reference proteome</keyword>
<gene>
    <name evidence="1" type="ORF">FISHEDRAFT_56600</name>
</gene>
<protein>
    <submittedName>
        <fullName evidence="1">Uncharacterized protein</fullName>
    </submittedName>
</protein>
<reference evidence="1 2" key="1">
    <citation type="journal article" date="2015" name="Fungal Genet. Biol.">
        <title>Evolution of novel wood decay mechanisms in Agaricales revealed by the genome sequences of Fistulina hepatica and Cylindrobasidium torrendii.</title>
        <authorList>
            <person name="Floudas D."/>
            <person name="Held B.W."/>
            <person name="Riley R."/>
            <person name="Nagy L.G."/>
            <person name="Koehler G."/>
            <person name="Ransdell A.S."/>
            <person name="Younus H."/>
            <person name="Chow J."/>
            <person name="Chiniquy J."/>
            <person name="Lipzen A."/>
            <person name="Tritt A."/>
            <person name="Sun H."/>
            <person name="Haridas S."/>
            <person name="LaButti K."/>
            <person name="Ohm R.A."/>
            <person name="Kues U."/>
            <person name="Blanchette R.A."/>
            <person name="Grigoriev I.V."/>
            <person name="Minto R.E."/>
            <person name="Hibbett D.S."/>
        </authorList>
    </citation>
    <scope>NUCLEOTIDE SEQUENCE [LARGE SCALE GENOMIC DNA]</scope>
    <source>
        <strain evidence="1 2">ATCC 64428</strain>
    </source>
</reference>
<proteinExistence type="predicted"/>
<organism evidence="1 2">
    <name type="scientific">Fistulina hepatica ATCC 64428</name>
    <dbReference type="NCBI Taxonomy" id="1128425"/>
    <lineage>
        <taxon>Eukaryota</taxon>
        <taxon>Fungi</taxon>
        <taxon>Dikarya</taxon>
        <taxon>Basidiomycota</taxon>
        <taxon>Agaricomycotina</taxon>
        <taxon>Agaricomycetes</taxon>
        <taxon>Agaricomycetidae</taxon>
        <taxon>Agaricales</taxon>
        <taxon>Fistulinaceae</taxon>
        <taxon>Fistulina</taxon>
    </lineage>
</organism>
<dbReference type="AlphaFoldDB" id="A0A0D7AHU6"/>
<evidence type="ECO:0000313" key="2">
    <source>
        <dbReference type="Proteomes" id="UP000054144"/>
    </source>
</evidence>
<dbReference type="Gene3D" id="1.10.510.10">
    <property type="entry name" value="Transferase(Phosphotransferase) domain 1"/>
    <property type="match status" value="1"/>
</dbReference>